<dbReference type="InterPro" id="IPR050256">
    <property type="entry name" value="Glycosyltransferase_2"/>
</dbReference>
<dbReference type="GO" id="GO:0009103">
    <property type="term" value="P:lipopolysaccharide biosynthetic process"/>
    <property type="evidence" value="ECO:0007669"/>
    <property type="project" value="UniProtKB-KW"/>
</dbReference>
<keyword evidence="1" id="KW-1003">Cell membrane</keyword>
<gene>
    <name evidence="9" type="ORF">SAMN02194393_05212</name>
</gene>
<evidence type="ECO:0000256" key="1">
    <source>
        <dbReference type="ARBA" id="ARBA00022475"/>
    </source>
</evidence>
<dbReference type="Proteomes" id="UP000190285">
    <property type="component" value="Unassembled WGS sequence"/>
</dbReference>
<protein>
    <submittedName>
        <fullName evidence="9">Undecaprenyl-phosphate 4-deoxy-4-formamido-L-arabinose transferase</fullName>
    </submittedName>
</protein>
<keyword evidence="10" id="KW-1185">Reference proteome</keyword>
<feature type="domain" description="Glycosyltransferase 2-like" evidence="8">
    <location>
        <begin position="6"/>
        <end position="147"/>
    </location>
</feature>
<dbReference type="EMBL" id="FUZT01000023">
    <property type="protein sequence ID" value="SKC90784.1"/>
    <property type="molecule type" value="Genomic_DNA"/>
</dbReference>
<dbReference type="PANTHER" id="PTHR48090">
    <property type="entry name" value="UNDECAPRENYL-PHOSPHATE 4-DEOXY-4-FORMAMIDO-L-ARABINOSE TRANSFERASE-RELATED"/>
    <property type="match status" value="1"/>
</dbReference>
<dbReference type="Gene3D" id="3.90.550.10">
    <property type="entry name" value="Spore Coat Polysaccharide Biosynthesis Protein SpsA, Chain A"/>
    <property type="match status" value="1"/>
</dbReference>
<dbReference type="SUPFAM" id="SSF53448">
    <property type="entry name" value="Nucleotide-diphospho-sugar transferases"/>
    <property type="match status" value="1"/>
</dbReference>
<evidence type="ECO:0000313" key="10">
    <source>
        <dbReference type="Proteomes" id="UP000190285"/>
    </source>
</evidence>
<keyword evidence="4" id="KW-0812">Transmembrane</keyword>
<dbReference type="AlphaFoldDB" id="A0A1T5MRX6"/>
<name>A0A1T5MRX6_9FIRM</name>
<dbReference type="InterPro" id="IPR029044">
    <property type="entry name" value="Nucleotide-diphossugar_trans"/>
</dbReference>
<evidence type="ECO:0000313" key="9">
    <source>
        <dbReference type="EMBL" id="SKC90784.1"/>
    </source>
</evidence>
<proteinExistence type="predicted"/>
<keyword evidence="6" id="KW-1133">Transmembrane helix</keyword>
<accession>A0A1T5MRX6</accession>
<reference evidence="9 10" key="1">
    <citation type="submission" date="2017-02" db="EMBL/GenBank/DDBJ databases">
        <authorList>
            <person name="Peterson S.W."/>
        </authorList>
    </citation>
    <scope>NUCLEOTIDE SEQUENCE [LARGE SCALE GENOMIC DNA]</scope>
    <source>
        <strain evidence="9 10">M1</strain>
    </source>
</reference>
<evidence type="ECO:0000256" key="5">
    <source>
        <dbReference type="ARBA" id="ARBA00022985"/>
    </source>
</evidence>
<dbReference type="OrthoDB" id="9807778at2"/>
<evidence type="ECO:0000256" key="2">
    <source>
        <dbReference type="ARBA" id="ARBA00022676"/>
    </source>
</evidence>
<evidence type="ECO:0000259" key="8">
    <source>
        <dbReference type="Pfam" id="PF00535"/>
    </source>
</evidence>
<evidence type="ECO:0000256" key="3">
    <source>
        <dbReference type="ARBA" id="ARBA00022679"/>
    </source>
</evidence>
<keyword evidence="2" id="KW-0328">Glycosyltransferase</keyword>
<dbReference type="GO" id="GO:0005886">
    <property type="term" value="C:plasma membrane"/>
    <property type="evidence" value="ECO:0007669"/>
    <property type="project" value="TreeGrafter"/>
</dbReference>
<dbReference type="CDD" id="cd04187">
    <property type="entry name" value="DPM1_like_bac"/>
    <property type="match status" value="1"/>
</dbReference>
<keyword evidence="7" id="KW-0472">Membrane</keyword>
<evidence type="ECO:0000256" key="4">
    <source>
        <dbReference type="ARBA" id="ARBA00022692"/>
    </source>
</evidence>
<sequence>MWSSGSVVIPVYNSFDSLDELYNRLSKVLNNIFIDYEIILVDDYSTDNSFSKMKEIYNNTNNLKIIRLKNNYGQQNAIKCGFEFATKDFIITMDDDLQHPPEEIIKIMEKIDEGYDVVYGIAKKKEHSFLRNMGSKATNFLFNTICHKPKNIKVSSFRCIKKNIQEEIKRNKTTFVYITAIILKITRNIGNVYVDHKPRKYGSSNYKFSKLMRLFLKLYIYYSDIKFFNKFLENKPQFEIFESYL</sequence>
<dbReference type="STRING" id="36842.SAMN02194393_05212"/>
<organism evidence="9 10">
    <name type="scientific">Maledivibacter halophilus</name>
    <dbReference type="NCBI Taxonomy" id="36842"/>
    <lineage>
        <taxon>Bacteria</taxon>
        <taxon>Bacillati</taxon>
        <taxon>Bacillota</taxon>
        <taxon>Clostridia</taxon>
        <taxon>Peptostreptococcales</taxon>
        <taxon>Caminicellaceae</taxon>
        <taxon>Maledivibacter</taxon>
    </lineage>
</organism>
<dbReference type="Pfam" id="PF00535">
    <property type="entry name" value="Glycos_transf_2"/>
    <property type="match status" value="1"/>
</dbReference>
<dbReference type="PANTHER" id="PTHR48090:SF3">
    <property type="entry name" value="UNDECAPRENYL-PHOSPHATE 4-DEOXY-4-FORMAMIDO-L-ARABINOSE TRANSFERASE"/>
    <property type="match status" value="1"/>
</dbReference>
<keyword evidence="5" id="KW-0448">Lipopolysaccharide biosynthesis</keyword>
<keyword evidence="3 9" id="KW-0808">Transferase</keyword>
<dbReference type="InterPro" id="IPR001173">
    <property type="entry name" value="Glyco_trans_2-like"/>
</dbReference>
<evidence type="ECO:0000256" key="7">
    <source>
        <dbReference type="ARBA" id="ARBA00023136"/>
    </source>
</evidence>
<dbReference type="RefSeq" id="WP_079495799.1">
    <property type="nucleotide sequence ID" value="NZ_FUZT01000023.1"/>
</dbReference>
<evidence type="ECO:0000256" key="6">
    <source>
        <dbReference type="ARBA" id="ARBA00022989"/>
    </source>
</evidence>
<dbReference type="GO" id="GO:0099621">
    <property type="term" value="F:undecaprenyl-phosphate 4-deoxy-4-formamido-L-arabinose transferase activity"/>
    <property type="evidence" value="ECO:0007669"/>
    <property type="project" value="TreeGrafter"/>
</dbReference>